<keyword evidence="3" id="KW-1185">Reference proteome</keyword>
<protein>
    <submittedName>
        <fullName evidence="2">Uncharacterized protein</fullName>
    </submittedName>
</protein>
<organism evidence="2 3">
    <name type="scientific">Neotabrizicola shimadae</name>
    <dbReference type="NCBI Taxonomy" id="2807096"/>
    <lineage>
        <taxon>Bacteria</taxon>
        <taxon>Pseudomonadati</taxon>
        <taxon>Pseudomonadota</taxon>
        <taxon>Alphaproteobacteria</taxon>
        <taxon>Rhodobacterales</taxon>
        <taxon>Paracoccaceae</taxon>
        <taxon>Neotabrizicola</taxon>
    </lineage>
</organism>
<sequence>MARPHRLLPLAVVALLSATLPASAFLSSRNYVVQPVGGPRFEVRPRGRLSDQEAWCAAGEYVSRGLGQMTARIWRISPPPRPSGQGIVFSTSPEGAARSTGLATIGGGNSMSASAAMAICNGLKNTNRR</sequence>
<reference evidence="2" key="1">
    <citation type="submission" date="2021-02" db="EMBL/GenBank/DDBJ databases">
        <title>Rhodobacter shimadae sp. nov., an aerobic anoxygenic phototrophic bacterium isolated from a hot spring.</title>
        <authorList>
            <person name="Muramatsu S."/>
            <person name="Haruta S."/>
            <person name="Hirose S."/>
            <person name="Hanada S."/>
        </authorList>
    </citation>
    <scope>NUCLEOTIDE SEQUENCE</scope>
    <source>
        <strain evidence="2">N10</strain>
    </source>
</reference>
<gene>
    <name evidence="2" type="ORF">JO391_10955</name>
</gene>
<feature type="chain" id="PRO_5034122770" evidence="1">
    <location>
        <begin position="25"/>
        <end position="129"/>
    </location>
</feature>
<evidence type="ECO:0000313" key="2">
    <source>
        <dbReference type="EMBL" id="QYZ68311.1"/>
    </source>
</evidence>
<evidence type="ECO:0000313" key="3">
    <source>
        <dbReference type="Proteomes" id="UP000826300"/>
    </source>
</evidence>
<dbReference type="RefSeq" id="WP_220660535.1">
    <property type="nucleotide sequence ID" value="NZ_CP069370.1"/>
</dbReference>
<accession>A0A8G0ZMY6</accession>
<name>A0A8G0ZMY6_9RHOB</name>
<dbReference type="AlphaFoldDB" id="A0A8G0ZMY6"/>
<proteinExistence type="predicted"/>
<evidence type="ECO:0000256" key="1">
    <source>
        <dbReference type="SAM" id="SignalP"/>
    </source>
</evidence>
<dbReference type="Proteomes" id="UP000826300">
    <property type="component" value="Chromosome"/>
</dbReference>
<feature type="signal peptide" evidence="1">
    <location>
        <begin position="1"/>
        <end position="24"/>
    </location>
</feature>
<dbReference type="KEGG" id="nsm:JO391_10955"/>
<dbReference type="EMBL" id="CP069370">
    <property type="protein sequence ID" value="QYZ68311.1"/>
    <property type="molecule type" value="Genomic_DNA"/>
</dbReference>
<keyword evidence="1" id="KW-0732">Signal</keyword>